<keyword evidence="4" id="KW-0862">Zinc</keyword>
<feature type="compositionally biased region" description="Basic and acidic residues" evidence="7">
    <location>
        <begin position="469"/>
        <end position="495"/>
    </location>
</feature>
<proteinExistence type="predicted"/>
<dbReference type="Gene3D" id="3.30.40.100">
    <property type="match status" value="1"/>
</dbReference>
<dbReference type="PANTHER" id="PTHR23336:SF76">
    <property type="entry name" value="MORC S5 DOMAIN-CONTAINING PROTEIN"/>
    <property type="match status" value="1"/>
</dbReference>
<dbReference type="GO" id="GO:0008270">
    <property type="term" value="F:zinc ion binding"/>
    <property type="evidence" value="ECO:0007669"/>
    <property type="project" value="UniProtKB-KW"/>
</dbReference>
<dbReference type="PROSITE" id="PS51050">
    <property type="entry name" value="ZF_CW"/>
    <property type="match status" value="1"/>
</dbReference>
<dbReference type="SUPFAM" id="SSF55874">
    <property type="entry name" value="ATPase domain of HSP90 chaperone/DNA topoisomerase II/histidine kinase"/>
    <property type="match status" value="1"/>
</dbReference>
<comment type="subcellular location">
    <subcellularLocation>
        <location evidence="1">Nucleus</location>
    </subcellularLocation>
</comment>
<evidence type="ECO:0000256" key="5">
    <source>
        <dbReference type="ARBA" id="ARBA00023054"/>
    </source>
</evidence>
<evidence type="ECO:0000256" key="3">
    <source>
        <dbReference type="ARBA" id="ARBA00022771"/>
    </source>
</evidence>
<name>A0AAE0SMX3_9BIVA</name>
<dbReference type="Pfam" id="PF17942">
    <property type="entry name" value="Morc6_S5"/>
    <property type="match status" value="1"/>
</dbReference>
<dbReference type="InterPro" id="IPR036890">
    <property type="entry name" value="HATPase_C_sf"/>
</dbReference>
<evidence type="ECO:0000256" key="7">
    <source>
        <dbReference type="SAM" id="MobiDB-lite"/>
    </source>
</evidence>
<dbReference type="Pfam" id="PF07496">
    <property type="entry name" value="zf-CW"/>
    <property type="match status" value="1"/>
</dbReference>
<evidence type="ECO:0000313" key="9">
    <source>
        <dbReference type="EMBL" id="KAK3594490.1"/>
    </source>
</evidence>
<sequence length="845" mass="97231">MAYEAGIRSSRVSPEFLHGNSTSHTWAFSAIAELIDNAYDPDVNAAELRIDTRIINGTECLTFLDNGNGMNQEKLHKMLSFGYCDKKQIGEIKPIGYYGNGFKSGSMRLGKDAIVFTRKKDSMSVGLLSQTFLKNINADTVLDYNLNRVVRKRRDDQNTTSNLTAILQHTIFKTEEELLAELSELGTIGHGTNIIIYNLRMTNENLELDFTSDRFDIRNPETSIIDLTSIDRPTIPCQPEYRRSLREYCSILYLKPRMKIVIRGKKVKTKLMSKSLSQTEMDRYKPTWLEQKIYITFGFTSSKNPDDYGIMMYHNNRLIKAFEKVGYQKQPNDLGVGVIGVVEANFLDPIHNKQDFNRTEKYSTFITNLSKKLNDYWNEKTSGGSKKKGTSTQKNPPDWTWAQCDNCLKWRRLPAGINPEDLPEKWYCHMNPDASFNRCDIAEEPEKEDEVLKQPVYKKTFRKKLKEKKRTEECEKMRKLQEKEQELNQREEALRRKSIQLSEEASSSEASEHDQSQPTQAGLDRTMKSPLVNKDRMKEEQTVRINLQKPKKIFQKQSHEMRQMTEQLKFSNINPNTAMLLDENSSSTVSFSSSVKRKLNDKDRPRKMFVEDDATITFVQNEAEIDNIFDLGNLQEMDEDEQQNFKNNISQQDVNPSMEGLKHISQQDVNPSMEGLKHISQQDVNPSMEGLKHISQQDLNPSMEGLEHISQDVKPTMEGLKHISQDVKPTMEELNRAIFLQKPNVELAHKTVQTVPVVIRSAAQDEVDLEKLSPLEKSHHLVAQRRKVCELQKKLEATNSRFKSLQGNICNLLKAIDPDFDCGQPDDIENVILDFIRVRVNAESD</sequence>
<dbReference type="Pfam" id="PF13589">
    <property type="entry name" value="HATPase_c_3"/>
    <property type="match status" value="1"/>
</dbReference>
<dbReference type="EMBL" id="JAEAOA010001789">
    <property type="protein sequence ID" value="KAK3594490.1"/>
    <property type="molecule type" value="Genomic_DNA"/>
</dbReference>
<evidence type="ECO:0000256" key="1">
    <source>
        <dbReference type="ARBA" id="ARBA00004123"/>
    </source>
</evidence>
<keyword evidence="5" id="KW-0175">Coiled coil</keyword>
<gene>
    <name evidence="9" type="ORF">CHS0354_030010</name>
</gene>
<evidence type="ECO:0000256" key="4">
    <source>
        <dbReference type="ARBA" id="ARBA00022833"/>
    </source>
</evidence>
<feature type="domain" description="CW-type" evidence="8">
    <location>
        <begin position="395"/>
        <end position="447"/>
    </location>
</feature>
<keyword evidence="3" id="KW-0863">Zinc-finger</keyword>
<dbReference type="PANTHER" id="PTHR23336">
    <property type="entry name" value="ZINC FINGER CW-TYPE COILED-COIL DOMAIN PROTEIN 3"/>
    <property type="match status" value="1"/>
</dbReference>
<keyword evidence="10" id="KW-1185">Reference proteome</keyword>
<evidence type="ECO:0000313" key="10">
    <source>
        <dbReference type="Proteomes" id="UP001195483"/>
    </source>
</evidence>
<protein>
    <recommendedName>
        <fullName evidence="8">CW-type domain-containing protein</fullName>
    </recommendedName>
</protein>
<evidence type="ECO:0000259" key="8">
    <source>
        <dbReference type="PROSITE" id="PS51050"/>
    </source>
</evidence>
<evidence type="ECO:0000256" key="2">
    <source>
        <dbReference type="ARBA" id="ARBA00022723"/>
    </source>
</evidence>
<dbReference type="InterPro" id="IPR011124">
    <property type="entry name" value="Znf_CW"/>
</dbReference>
<reference evidence="9" key="3">
    <citation type="submission" date="2023-05" db="EMBL/GenBank/DDBJ databases">
        <authorList>
            <person name="Smith C.H."/>
        </authorList>
    </citation>
    <scope>NUCLEOTIDE SEQUENCE</scope>
    <source>
        <strain evidence="9">CHS0354</strain>
        <tissue evidence="9">Mantle</tissue>
    </source>
</reference>
<comment type="caution">
    <text evidence="9">The sequence shown here is derived from an EMBL/GenBank/DDBJ whole genome shotgun (WGS) entry which is preliminary data.</text>
</comment>
<organism evidence="9 10">
    <name type="scientific">Potamilus streckersoni</name>
    <dbReference type="NCBI Taxonomy" id="2493646"/>
    <lineage>
        <taxon>Eukaryota</taxon>
        <taxon>Metazoa</taxon>
        <taxon>Spiralia</taxon>
        <taxon>Lophotrochozoa</taxon>
        <taxon>Mollusca</taxon>
        <taxon>Bivalvia</taxon>
        <taxon>Autobranchia</taxon>
        <taxon>Heteroconchia</taxon>
        <taxon>Palaeoheterodonta</taxon>
        <taxon>Unionida</taxon>
        <taxon>Unionoidea</taxon>
        <taxon>Unionidae</taxon>
        <taxon>Ambleminae</taxon>
        <taxon>Lampsilini</taxon>
        <taxon>Potamilus</taxon>
    </lineage>
</organism>
<evidence type="ECO:0000256" key="6">
    <source>
        <dbReference type="ARBA" id="ARBA00023242"/>
    </source>
</evidence>
<dbReference type="InterPro" id="IPR045261">
    <property type="entry name" value="MORC_ATPase"/>
</dbReference>
<keyword evidence="6" id="KW-0539">Nucleus</keyword>
<reference evidence="9" key="1">
    <citation type="journal article" date="2021" name="Genome Biol. Evol.">
        <title>A High-Quality Reference Genome for a Parasitic Bivalve with Doubly Uniparental Inheritance (Bivalvia: Unionida).</title>
        <authorList>
            <person name="Smith C.H."/>
        </authorList>
    </citation>
    <scope>NUCLEOTIDE SEQUENCE</scope>
    <source>
        <strain evidence="9">CHS0354</strain>
    </source>
</reference>
<reference evidence="9" key="2">
    <citation type="journal article" date="2021" name="Genome Biol. Evol.">
        <title>Developing a high-quality reference genome for a parasitic bivalve with doubly uniparental inheritance (Bivalvia: Unionida).</title>
        <authorList>
            <person name="Smith C.H."/>
        </authorList>
    </citation>
    <scope>NUCLEOTIDE SEQUENCE</scope>
    <source>
        <strain evidence="9">CHS0354</strain>
        <tissue evidence="9">Mantle</tissue>
    </source>
</reference>
<dbReference type="Gene3D" id="3.30.565.10">
    <property type="entry name" value="Histidine kinase-like ATPase, C-terminal domain"/>
    <property type="match status" value="1"/>
</dbReference>
<dbReference type="AlphaFoldDB" id="A0AAE0SMX3"/>
<dbReference type="GO" id="GO:0016887">
    <property type="term" value="F:ATP hydrolysis activity"/>
    <property type="evidence" value="ECO:0007669"/>
    <property type="project" value="InterPro"/>
</dbReference>
<dbReference type="GO" id="GO:0005634">
    <property type="term" value="C:nucleus"/>
    <property type="evidence" value="ECO:0007669"/>
    <property type="project" value="UniProtKB-SubCell"/>
</dbReference>
<keyword evidence="2" id="KW-0479">Metal-binding</keyword>
<accession>A0AAE0SMX3</accession>
<feature type="region of interest" description="Disordered" evidence="7">
    <location>
        <begin position="468"/>
        <end position="540"/>
    </location>
</feature>
<dbReference type="Proteomes" id="UP001195483">
    <property type="component" value="Unassembled WGS sequence"/>
</dbReference>
<dbReference type="InterPro" id="IPR041006">
    <property type="entry name" value="Morc_S5"/>
</dbReference>